<name>A0ABU4HIJ2_9ACTN</name>
<evidence type="ECO:0000256" key="2">
    <source>
        <dbReference type="RuleBase" id="RU000363"/>
    </source>
</evidence>
<evidence type="ECO:0000313" key="4">
    <source>
        <dbReference type="Proteomes" id="UP001284601"/>
    </source>
</evidence>
<dbReference type="CDD" id="cd05233">
    <property type="entry name" value="SDR_c"/>
    <property type="match status" value="1"/>
</dbReference>
<dbReference type="PANTHER" id="PTHR42760">
    <property type="entry name" value="SHORT-CHAIN DEHYDROGENASES/REDUCTASES FAMILY MEMBER"/>
    <property type="match status" value="1"/>
</dbReference>
<evidence type="ECO:0000313" key="3">
    <source>
        <dbReference type="EMBL" id="MDW5593070.1"/>
    </source>
</evidence>
<dbReference type="PRINTS" id="PR00081">
    <property type="entry name" value="GDHRDH"/>
</dbReference>
<evidence type="ECO:0000256" key="1">
    <source>
        <dbReference type="ARBA" id="ARBA00006484"/>
    </source>
</evidence>
<gene>
    <name evidence="3" type="ORF">R7226_01885</name>
</gene>
<comment type="similarity">
    <text evidence="1 2">Belongs to the short-chain dehydrogenases/reductases (SDR) family.</text>
</comment>
<accession>A0ABU4HIJ2</accession>
<keyword evidence="4" id="KW-1185">Reference proteome</keyword>
<sequence>MSSQPLEGRRVVVTGAGTGLGSVYAEAIAAAGAAVVVNDIEPDRAAAVAERIVRSGGRAIAFAADVSDWEAAGSMIEACVSEFGGIDGLVNNAGILGRLCPVHEADAGARNVIDVNVVGTLYPGIHAARTMVEAGSAGSIVNVSSGSQCGQTMYGPYGASKGAVASLTYGWARDLEDHHVRVNALSPNAWSGQNEEMVRQLGYDAEPHIKSHPSKADNAAVVVYLLSDASRKLSGQVVRVMTGQVTLLTHPYIVTPGVELDEFSVETVATAFDGGGLDQRLQPVGIAAGPAPQLELIL</sequence>
<dbReference type="InterPro" id="IPR002347">
    <property type="entry name" value="SDR_fam"/>
</dbReference>
<dbReference type="InterPro" id="IPR020904">
    <property type="entry name" value="Sc_DH/Rdtase_CS"/>
</dbReference>
<dbReference type="PRINTS" id="PR00080">
    <property type="entry name" value="SDRFAMILY"/>
</dbReference>
<dbReference type="Proteomes" id="UP001284601">
    <property type="component" value="Unassembled WGS sequence"/>
</dbReference>
<dbReference type="Pfam" id="PF00106">
    <property type="entry name" value="adh_short"/>
    <property type="match status" value="1"/>
</dbReference>
<dbReference type="EMBL" id="JAWSTH010000002">
    <property type="protein sequence ID" value="MDW5593070.1"/>
    <property type="molecule type" value="Genomic_DNA"/>
</dbReference>
<proteinExistence type="inferred from homology"/>
<comment type="caution">
    <text evidence="3">The sequence shown here is derived from an EMBL/GenBank/DDBJ whole genome shotgun (WGS) entry which is preliminary data.</text>
</comment>
<dbReference type="InterPro" id="IPR036291">
    <property type="entry name" value="NAD(P)-bd_dom_sf"/>
</dbReference>
<organism evidence="3 4">
    <name type="scientific">Conexibacter stalactiti</name>
    <dbReference type="NCBI Taxonomy" id="1940611"/>
    <lineage>
        <taxon>Bacteria</taxon>
        <taxon>Bacillati</taxon>
        <taxon>Actinomycetota</taxon>
        <taxon>Thermoleophilia</taxon>
        <taxon>Solirubrobacterales</taxon>
        <taxon>Conexibacteraceae</taxon>
        <taxon>Conexibacter</taxon>
    </lineage>
</organism>
<dbReference type="PROSITE" id="PS00061">
    <property type="entry name" value="ADH_SHORT"/>
    <property type="match status" value="1"/>
</dbReference>
<protein>
    <submittedName>
        <fullName evidence="3">SDR family NAD(P)-dependent oxidoreductase</fullName>
    </submittedName>
</protein>
<reference evidence="4" key="1">
    <citation type="submission" date="2023-07" db="EMBL/GenBank/DDBJ databases">
        <title>Conexibacter stalactiti sp. nov., isolated from stalactites in a lava cave and emended description of the genus Conexibacter.</title>
        <authorList>
            <person name="Lee S.D."/>
        </authorList>
    </citation>
    <scope>NUCLEOTIDE SEQUENCE [LARGE SCALE GENOMIC DNA]</scope>
    <source>
        <strain evidence="4">KCTC 39840</strain>
    </source>
</reference>
<dbReference type="RefSeq" id="WP_318595333.1">
    <property type="nucleotide sequence ID" value="NZ_JAWSTH010000002.1"/>
</dbReference>
<dbReference type="PANTHER" id="PTHR42760:SF40">
    <property type="entry name" value="3-OXOACYL-[ACYL-CARRIER-PROTEIN] REDUCTASE, CHLOROPLASTIC"/>
    <property type="match status" value="1"/>
</dbReference>
<dbReference type="SUPFAM" id="SSF51735">
    <property type="entry name" value="NAD(P)-binding Rossmann-fold domains"/>
    <property type="match status" value="1"/>
</dbReference>
<dbReference type="Gene3D" id="3.40.50.720">
    <property type="entry name" value="NAD(P)-binding Rossmann-like Domain"/>
    <property type="match status" value="1"/>
</dbReference>